<dbReference type="Pfam" id="PF13840">
    <property type="entry name" value="ACT_7"/>
    <property type="match status" value="1"/>
</dbReference>
<dbReference type="Gene3D" id="3.30.2130.10">
    <property type="entry name" value="VC0802-like"/>
    <property type="match status" value="1"/>
</dbReference>
<evidence type="ECO:0000313" key="2">
    <source>
        <dbReference type="EMBL" id="AVP97050.1"/>
    </source>
</evidence>
<reference evidence="2 3" key="1">
    <citation type="submission" date="2018-03" db="EMBL/GenBank/DDBJ databases">
        <title>Ahniella affigens gen. nov., sp. nov., a gammaproteobacterium isolated from sandy soil near a stream.</title>
        <authorList>
            <person name="Ko Y."/>
            <person name="Kim J.-H."/>
        </authorList>
    </citation>
    <scope>NUCLEOTIDE SEQUENCE [LARGE SCALE GENOMIC DNA]</scope>
    <source>
        <strain evidence="2 3">D13</strain>
    </source>
</reference>
<evidence type="ECO:0000313" key="3">
    <source>
        <dbReference type="Proteomes" id="UP000241074"/>
    </source>
</evidence>
<keyword evidence="3" id="KW-1185">Reference proteome</keyword>
<dbReference type="EMBL" id="CP027860">
    <property type="protein sequence ID" value="AVP97050.1"/>
    <property type="molecule type" value="Genomic_DNA"/>
</dbReference>
<dbReference type="KEGG" id="xba:C7S18_07520"/>
<proteinExistence type="predicted"/>
<gene>
    <name evidence="2" type="ORF">C7S18_07520</name>
</gene>
<name>A0A2P1PQD2_9GAMM</name>
<dbReference type="Proteomes" id="UP000241074">
    <property type="component" value="Chromosome"/>
</dbReference>
<dbReference type="InterPro" id="IPR027795">
    <property type="entry name" value="CASTOR_ACT_dom"/>
</dbReference>
<feature type="domain" description="CASTOR ACT" evidence="1">
    <location>
        <begin position="69"/>
        <end position="130"/>
    </location>
</feature>
<dbReference type="AlphaFoldDB" id="A0A2P1PQD2"/>
<dbReference type="SUPFAM" id="SSF55021">
    <property type="entry name" value="ACT-like"/>
    <property type="match status" value="1"/>
</dbReference>
<dbReference type="RefSeq" id="WP_106890975.1">
    <property type="nucleotide sequence ID" value="NZ_CP027860.1"/>
</dbReference>
<evidence type="ECO:0000259" key="1">
    <source>
        <dbReference type="Pfam" id="PF13840"/>
    </source>
</evidence>
<reference evidence="2 3" key="2">
    <citation type="submission" date="2018-03" db="EMBL/GenBank/DDBJ databases">
        <authorList>
            <person name="Keele B.F."/>
        </authorList>
    </citation>
    <scope>NUCLEOTIDE SEQUENCE [LARGE SCALE GENOMIC DNA]</scope>
    <source>
        <strain evidence="2 3">D13</strain>
    </source>
</reference>
<sequence>MPQFDLSTSTAEVIAASTYRRMPGVYRYVRVREVRHPERHLLVTRDEREVTVVTLSEHLIDEPVIETSARSWVLFVVDCAKPFFCVGFIAHTTAYFAKAGIDVLVVSTFSRDYFMVQREHADLAEQVLQDAGFAVGKEARVA</sequence>
<dbReference type="InterPro" id="IPR045865">
    <property type="entry name" value="ACT-like_dom_sf"/>
</dbReference>
<dbReference type="OrthoDB" id="5767464at2"/>
<organism evidence="2 3">
    <name type="scientific">Ahniella affigens</name>
    <dbReference type="NCBI Taxonomy" id="2021234"/>
    <lineage>
        <taxon>Bacteria</taxon>
        <taxon>Pseudomonadati</taxon>
        <taxon>Pseudomonadota</taxon>
        <taxon>Gammaproteobacteria</taxon>
        <taxon>Lysobacterales</taxon>
        <taxon>Rhodanobacteraceae</taxon>
        <taxon>Ahniella</taxon>
    </lineage>
</organism>
<protein>
    <recommendedName>
        <fullName evidence="1">CASTOR ACT domain-containing protein</fullName>
    </recommendedName>
</protein>
<accession>A0A2P1PQD2</accession>